<accession>A0A2T6B830</accession>
<name>A0A2T6B830_9RHOB</name>
<protein>
    <submittedName>
        <fullName evidence="1">Uncharacterized protein</fullName>
    </submittedName>
</protein>
<sequence length="272" mass="29833">MTARTLQLTLRLLEEVVDPELLEELELPPTWVPGPVLDFLRRGVARMSADPEMRVTPVSPGTVPPGELSGVDILLCSPAAFEELLEQPAGVIGVHLVSTPDLDPFRDDSPHARAYRVAIPFDAEMVMDRIRDAVAGFDGEIDEADLVHGAMGWLVTLPHEVHHVLWFAGNGSFNSPADLDVMEGEIGHDLFDLSTGYGIRPALIDGAEVEPEDAEEAALLMEEMVEQRGWVMAERVFTGDLSPDRFLSLLGDALAQKSEFAKKCIEKDFPEP</sequence>
<proteinExistence type="predicted"/>
<dbReference type="AlphaFoldDB" id="A0A2T6B830"/>
<gene>
    <name evidence="1" type="ORF">C8N34_1025</name>
</gene>
<comment type="caution">
    <text evidence="1">The sequence shown here is derived from an EMBL/GenBank/DDBJ whole genome shotgun (WGS) entry which is preliminary data.</text>
</comment>
<keyword evidence="2" id="KW-1185">Reference proteome</keyword>
<dbReference type="EMBL" id="QBKP01000002">
    <property type="protein sequence ID" value="PTX52227.1"/>
    <property type="molecule type" value="Genomic_DNA"/>
</dbReference>
<dbReference type="Proteomes" id="UP000244224">
    <property type="component" value="Unassembled WGS sequence"/>
</dbReference>
<reference evidence="1 2" key="1">
    <citation type="submission" date="2018-04" db="EMBL/GenBank/DDBJ databases">
        <title>Genomic Encyclopedia of Archaeal and Bacterial Type Strains, Phase II (KMG-II): from individual species to whole genera.</title>
        <authorList>
            <person name="Goeker M."/>
        </authorList>
    </citation>
    <scope>NUCLEOTIDE SEQUENCE [LARGE SCALE GENOMIC DNA]</scope>
    <source>
        <strain evidence="1 2">DSM 21823</strain>
    </source>
</reference>
<dbReference type="RefSeq" id="WP_108127488.1">
    <property type="nucleotide sequence ID" value="NZ_QBKP01000002.1"/>
</dbReference>
<evidence type="ECO:0000313" key="1">
    <source>
        <dbReference type="EMBL" id="PTX52227.1"/>
    </source>
</evidence>
<organism evidence="1 2">
    <name type="scientific">Gemmobacter caeni</name>
    <dbReference type="NCBI Taxonomy" id="589035"/>
    <lineage>
        <taxon>Bacteria</taxon>
        <taxon>Pseudomonadati</taxon>
        <taxon>Pseudomonadota</taxon>
        <taxon>Alphaproteobacteria</taxon>
        <taxon>Rhodobacterales</taxon>
        <taxon>Paracoccaceae</taxon>
        <taxon>Gemmobacter</taxon>
    </lineage>
</organism>
<evidence type="ECO:0000313" key="2">
    <source>
        <dbReference type="Proteomes" id="UP000244224"/>
    </source>
</evidence>